<dbReference type="PROSITE" id="PS51257">
    <property type="entry name" value="PROKAR_LIPOPROTEIN"/>
    <property type="match status" value="1"/>
</dbReference>
<dbReference type="KEGG" id="anf:AQPE_1733"/>
<sequence>MNNYLKVILLFTLFVQACSKDEVEKVPSPEYPYTYGVLSKQELDIELQKFNSINTIESLTLNEFGILSGSVPVSLSKGLDSTLVKENISMILKTYGNFIGIDKSVNLNISTDISIRLTGGVDVSLGDYFKYGLIKASPMFLLKQNKLKDRNMENVQVKFYFSQTDNKMQILGRWYPEVYIPEEEIKNPDQALAISIQYIKENHKDVTPLNLSNVEKDKFNKVLYPLQKENKVEIRECWEVTFWDNSVKTLVDTQTGEVVYYLDYGGMI</sequence>
<protein>
    <recommendedName>
        <fullName evidence="3">Lipoprotein</fullName>
    </recommendedName>
</protein>
<dbReference type="AlphaFoldDB" id="A0A5K7S7V6"/>
<organism evidence="1 2">
    <name type="scientific">Aquipluma nitroreducens</name>
    <dbReference type="NCBI Taxonomy" id="2010828"/>
    <lineage>
        <taxon>Bacteria</taxon>
        <taxon>Pseudomonadati</taxon>
        <taxon>Bacteroidota</taxon>
        <taxon>Bacteroidia</taxon>
        <taxon>Marinilabiliales</taxon>
        <taxon>Prolixibacteraceae</taxon>
        <taxon>Aquipluma</taxon>
    </lineage>
</organism>
<gene>
    <name evidence="1" type="ORF">AQPE_1733</name>
</gene>
<dbReference type="EMBL" id="AP018694">
    <property type="protein sequence ID" value="BBE17577.1"/>
    <property type="molecule type" value="Genomic_DNA"/>
</dbReference>
<keyword evidence="2" id="KW-1185">Reference proteome</keyword>
<dbReference type="Proteomes" id="UP001193389">
    <property type="component" value="Chromosome"/>
</dbReference>
<proteinExistence type="predicted"/>
<accession>A0A5K7S7V6</accession>
<name>A0A5K7S7V6_9BACT</name>
<evidence type="ECO:0008006" key="3">
    <source>
        <dbReference type="Google" id="ProtNLM"/>
    </source>
</evidence>
<evidence type="ECO:0000313" key="2">
    <source>
        <dbReference type="Proteomes" id="UP001193389"/>
    </source>
</evidence>
<dbReference type="RefSeq" id="WP_318350558.1">
    <property type="nucleotide sequence ID" value="NZ_AP018694.1"/>
</dbReference>
<evidence type="ECO:0000313" key="1">
    <source>
        <dbReference type="EMBL" id="BBE17577.1"/>
    </source>
</evidence>
<reference evidence="1" key="1">
    <citation type="journal article" date="2020" name="Int. J. Syst. Evol. Microbiol.">
        <title>Aquipluma nitroreducens gen. nov. sp. nov., a novel facultatively anaerobic bacterium isolated from a freshwater lake.</title>
        <authorList>
            <person name="Watanabe M."/>
            <person name="Kojima H."/>
            <person name="Fukui M."/>
        </authorList>
    </citation>
    <scope>NUCLEOTIDE SEQUENCE</scope>
    <source>
        <strain evidence="1">MeG22</strain>
    </source>
</reference>